<evidence type="ECO:0000313" key="1">
    <source>
        <dbReference type="EMBL" id="PQV64704.1"/>
    </source>
</evidence>
<dbReference type="OrthoDB" id="1798263at2"/>
<dbReference type="SUPFAM" id="SSF54001">
    <property type="entry name" value="Cysteine proteinases"/>
    <property type="match status" value="1"/>
</dbReference>
<accession>A0A2S8SVA2</accession>
<dbReference type="EMBL" id="NIGF01000004">
    <property type="protein sequence ID" value="PQV64704.1"/>
    <property type="molecule type" value="Genomic_DNA"/>
</dbReference>
<dbReference type="InParanoid" id="A0A2S8SVA2"/>
<dbReference type="Proteomes" id="UP000237684">
    <property type="component" value="Unassembled WGS sequence"/>
</dbReference>
<sequence length="184" mass="21187">MLSFTKRRRQVARPGGPQRGDILLFSHAKGFARLIPWFTGSRYYHCALYEGEGRVLEARVSGVVRRDLTCTRDFVFRVVPMPETASREVLDYARGKLGLNYDFVDVFFIVLRHYFPLIRFTYPTHNSFVCSELIVVAWRRAGLDLFPGVEAATVIPADFEQFLPPDSRDETLDVPRIPLKTSRK</sequence>
<evidence type="ECO:0008006" key="3">
    <source>
        <dbReference type="Google" id="ProtNLM"/>
    </source>
</evidence>
<reference evidence="1 2" key="1">
    <citation type="journal article" date="2018" name="Syst. Appl. Microbiol.">
        <title>Abditibacterium utsteinense sp. nov., the first cultivated member of candidate phylum FBP, isolated from ice-free Antarctic soil samples.</title>
        <authorList>
            <person name="Tahon G."/>
            <person name="Tytgat B."/>
            <person name="Lebbe L."/>
            <person name="Carlier A."/>
            <person name="Willems A."/>
        </authorList>
    </citation>
    <scope>NUCLEOTIDE SEQUENCE [LARGE SCALE GENOMIC DNA]</scope>
    <source>
        <strain evidence="1 2">LMG 29911</strain>
    </source>
</reference>
<dbReference type="InterPro" id="IPR038765">
    <property type="entry name" value="Papain-like_cys_pep_sf"/>
</dbReference>
<evidence type="ECO:0000313" key="2">
    <source>
        <dbReference type="Proteomes" id="UP000237684"/>
    </source>
</evidence>
<protein>
    <recommendedName>
        <fullName evidence="3">Permuted papain-like amidase enzyme, YaeF/YiiX, C92 family</fullName>
    </recommendedName>
</protein>
<keyword evidence="2" id="KW-1185">Reference proteome</keyword>
<organism evidence="1 2">
    <name type="scientific">Abditibacterium utsteinense</name>
    <dbReference type="NCBI Taxonomy" id="1960156"/>
    <lineage>
        <taxon>Bacteria</taxon>
        <taxon>Pseudomonadati</taxon>
        <taxon>Abditibacteriota</taxon>
        <taxon>Abditibacteriia</taxon>
        <taxon>Abditibacteriales</taxon>
        <taxon>Abditibacteriaceae</taxon>
        <taxon>Abditibacterium</taxon>
    </lineage>
</organism>
<dbReference type="AlphaFoldDB" id="A0A2S8SVA2"/>
<dbReference type="Gene3D" id="3.90.1720.10">
    <property type="entry name" value="endopeptidase domain like (from Nostoc punctiforme)"/>
    <property type="match status" value="1"/>
</dbReference>
<gene>
    <name evidence="1" type="ORF">B1R32_104203</name>
</gene>
<dbReference type="RefSeq" id="WP_105483070.1">
    <property type="nucleotide sequence ID" value="NZ_NIGF01000004.1"/>
</dbReference>
<comment type="caution">
    <text evidence="1">The sequence shown here is derived from an EMBL/GenBank/DDBJ whole genome shotgun (WGS) entry which is preliminary data.</text>
</comment>
<name>A0A2S8SVA2_9BACT</name>
<proteinExistence type="predicted"/>